<keyword evidence="4" id="KW-1185">Reference proteome</keyword>
<dbReference type="Pfam" id="PF01471">
    <property type="entry name" value="PG_binding_1"/>
    <property type="match status" value="1"/>
</dbReference>
<name>A0A841KBF7_9HYPH</name>
<dbReference type="EMBL" id="JACHEH010000007">
    <property type="protein sequence ID" value="MBB6169500.1"/>
    <property type="molecule type" value="Genomic_DNA"/>
</dbReference>
<feature type="transmembrane region" description="Helical" evidence="1">
    <location>
        <begin position="364"/>
        <end position="383"/>
    </location>
</feature>
<dbReference type="PANTHER" id="PTHR34408:SF1">
    <property type="entry name" value="GLYCOSYL HYDROLASE FAMILY 19 DOMAIN-CONTAINING PROTEIN HI_1415"/>
    <property type="match status" value="1"/>
</dbReference>
<evidence type="ECO:0000313" key="4">
    <source>
        <dbReference type="Proteomes" id="UP000588017"/>
    </source>
</evidence>
<keyword evidence="1" id="KW-1133">Transmembrane helix</keyword>
<proteinExistence type="predicted"/>
<dbReference type="Gene3D" id="1.10.530.10">
    <property type="match status" value="1"/>
</dbReference>
<dbReference type="PANTHER" id="PTHR34408">
    <property type="entry name" value="FAMILY PROTEIN, PUTATIVE-RELATED"/>
    <property type="match status" value="1"/>
</dbReference>
<dbReference type="InterPro" id="IPR023346">
    <property type="entry name" value="Lysozyme-like_dom_sf"/>
</dbReference>
<dbReference type="InterPro" id="IPR036365">
    <property type="entry name" value="PGBD-like_sf"/>
</dbReference>
<comment type="caution">
    <text evidence="3">The sequence shown here is derived from an EMBL/GenBank/DDBJ whole genome shotgun (WGS) entry which is preliminary data.</text>
</comment>
<dbReference type="Proteomes" id="UP000588017">
    <property type="component" value="Unassembled WGS sequence"/>
</dbReference>
<dbReference type="AlphaFoldDB" id="A0A841KBF7"/>
<feature type="domain" description="Peptidoglycan binding-like" evidence="2">
    <location>
        <begin position="221"/>
        <end position="277"/>
    </location>
</feature>
<dbReference type="InterPro" id="IPR002477">
    <property type="entry name" value="Peptidoglycan-bd-like"/>
</dbReference>
<reference evidence="3 4" key="1">
    <citation type="submission" date="2020-08" db="EMBL/GenBank/DDBJ databases">
        <title>Genomic Encyclopedia of Type Strains, Phase IV (KMG-IV): sequencing the most valuable type-strain genomes for metagenomic binning, comparative biology and taxonomic classification.</title>
        <authorList>
            <person name="Goeker M."/>
        </authorList>
    </citation>
    <scope>NUCLEOTIDE SEQUENCE [LARGE SCALE GENOMIC DNA]</scope>
    <source>
        <strain evidence="3 4">DSM 101465</strain>
    </source>
</reference>
<organism evidence="3 4">
    <name type="scientific">Chelatococcus composti</name>
    <dbReference type="NCBI Taxonomy" id="1743235"/>
    <lineage>
        <taxon>Bacteria</taxon>
        <taxon>Pseudomonadati</taxon>
        <taxon>Pseudomonadota</taxon>
        <taxon>Alphaproteobacteria</taxon>
        <taxon>Hyphomicrobiales</taxon>
        <taxon>Chelatococcaceae</taxon>
        <taxon>Chelatococcus</taxon>
    </lineage>
</organism>
<sequence>MRTVTVADLRAIAGGPAPLASKLVGPINTHAASQGITTPLRMAHFLAHMAEETDGFRALVENLNYTSAARIRQVWPLRFRTDAAAKPYVRKPEALAEKVYGRRLGNTAPGDGWRYRGGGAYMLTGRDNYRRFGAAAGIDLEARPELVREPDTAVEVAARYFAARMAAAADRDDLEGTTRALNGGLTNLAARRAYLARAKDVLGVSSPAGPSPAKEAVRASDADIRRLQTMLRDLGYTEVGMLDGKWGSRTRGALLAFKADNGLPASTDLDEATWAALARAAPREVSPERAEARTAPSAAAKAAQAAQLIGGAAAATGAADAALEPAGGLVGALGWLAGAGEAARTVSDALMPVRDLIRAVAGNWPLALALAGVGLFLLGRHIFRDELVSFRRGEWT</sequence>
<accession>A0A841KBF7</accession>
<dbReference type="SUPFAM" id="SSF53955">
    <property type="entry name" value="Lysozyme-like"/>
    <property type="match status" value="1"/>
</dbReference>
<dbReference type="SUPFAM" id="SSF47090">
    <property type="entry name" value="PGBD-like"/>
    <property type="match status" value="1"/>
</dbReference>
<gene>
    <name evidence="3" type="ORF">HNQ73_003142</name>
</gene>
<keyword evidence="1" id="KW-0812">Transmembrane</keyword>
<dbReference type="Gene3D" id="1.10.101.10">
    <property type="entry name" value="PGBD-like superfamily/PGBD"/>
    <property type="match status" value="1"/>
</dbReference>
<dbReference type="InterPro" id="IPR036366">
    <property type="entry name" value="PGBDSf"/>
</dbReference>
<evidence type="ECO:0000313" key="3">
    <source>
        <dbReference type="EMBL" id="MBB6169500.1"/>
    </source>
</evidence>
<protein>
    <submittedName>
        <fullName evidence="3">Putative chitinase</fullName>
    </submittedName>
</protein>
<dbReference type="InterPro" id="IPR052354">
    <property type="entry name" value="Cell_Wall_Dynamics_Protein"/>
</dbReference>
<evidence type="ECO:0000256" key="1">
    <source>
        <dbReference type="SAM" id="Phobius"/>
    </source>
</evidence>
<keyword evidence="1" id="KW-0472">Membrane</keyword>
<evidence type="ECO:0000259" key="2">
    <source>
        <dbReference type="Pfam" id="PF01471"/>
    </source>
</evidence>
<dbReference type="RefSeq" id="WP_183335911.1">
    <property type="nucleotide sequence ID" value="NZ_BMHX01000007.1"/>
</dbReference>